<proteinExistence type="predicted"/>
<gene>
    <name evidence="1" type="ORF">DPEC_G00312920</name>
</gene>
<organism evidence="1 2">
    <name type="scientific">Dallia pectoralis</name>
    <name type="common">Alaska blackfish</name>
    <dbReference type="NCBI Taxonomy" id="75939"/>
    <lineage>
        <taxon>Eukaryota</taxon>
        <taxon>Metazoa</taxon>
        <taxon>Chordata</taxon>
        <taxon>Craniata</taxon>
        <taxon>Vertebrata</taxon>
        <taxon>Euteleostomi</taxon>
        <taxon>Actinopterygii</taxon>
        <taxon>Neopterygii</taxon>
        <taxon>Teleostei</taxon>
        <taxon>Protacanthopterygii</taxon>
        <taxon>Esociformes</taxon>
        <taxon>Umbridae</taxon>
        <taxon>Dallia</taxon>
    </lineage>
</organism>
<reference evidence="1" key="1">
    <citation type="submission" date="2021-05" db="EMBL/GenBank/DDBJ databases">
        <authorList>
            <person name="Pan Q."/>
            <person name="Jouanno E."/>
            <person name="Zahm M."/>
            <person name="Klopp C."/>
            <person name="Cabau C."/>
            <person name="Louis A."/>
            <person name="Berthelot C."/>
            <person name="Parey E."/>
            <person name="Roest Crollius H."/>
            <person name="Montfort J."/>
            <person name="Robinson-Rechavi M."/>
            <person name="Bouchez O."/>
            <person name="Lampietro C."/>
            <person name="Lopez Roques C."/>
            <person name="Donnadieu C."/>
            <person name="Postlethwait J."/>
            <person name="Bobe J."/>
            <person name="Dillon D."/>
            <person name="Chandos A."/>
            <person name="von Hippel F."/>
            <person name="Guiguen Y."/>
        </authorList>
    </citation>
    <scope>NUCLEOTIDE SEQUENCE</scope>
    <source>
        <strain evidence="1">YG-Jan2019</strain>
    </source>
</reference>
<evidence type="ECO:0000313" key="2">
    <source>
        <dbReference type="Proteomes" id="UP001157502"/>
    </source>
</evidence>
<evidence type="ECO:0000313" key="1">
    <source>
        <dbReference type="EMBL" id="KAJ7988796.1"/>
    </source>
</evidence>
<protein>
    <submittedName>
        <fullName evidence="1">Uncharacterized protein</fullName>
    </submittedName>
</protein>
<keyword evidence="2" id="KW-1185">Reference proteome</keyword>
<name>A0ACC2FBQ5_DALPE</name>
<accession>A0ACC2FBQ5</accession>
<sequence length="140" mass="15718">MITLLIWFSVSLLWTGLTDGSEVTQNPFILWGQKGTDITSVYLKTLSPLCDQSSLSTTINMIHLLIHVVTLLLWMTGLSLTDKVHQTPTEILKEPGDEVQLTCTHTDTSYYMILWYQQSVQNPALKLIGNKPSLIRSSVP</sequence>
<comment type="caution">
    <text evidence="1">The sequence shown here is derived from an EMBL/GenBank/DDBJ whole genome shotgun (WGS) entry which is preliminary data.</text>
</comment>
<dbReference type="EMBL" id="CM055757">
    <property type="protein sequence ID" value="KAJ7988796.1"/>
    <property type="molecule type" value="Genomic_DNA"/>
</dbReference>
<dbReference type="Proteomes" id="UP001157502">
    <property type="component" value="Chromosome 30"/>
</dbReference>